<evidence type="ECO:0000313" key="2">
    <source>
        <dbReference type="EMBL" id="DAG05161.1"/>
    </source>
</evidence>
<reference evidence="2" key="1">
    <citation type="journal article" date="2021" name="Proc. Natl. Acad. Sci. U.S.A.">
        <title>A Catalog of Tens of Thousands of Viruses from Human Metagenomes Reveals Hidden Associations with Chronic Diseases.</title>
        <authorList>
            <person name="Tisza M.J."/>
            <person name="Buck C.B."/>
        </authorList>
    </citation>
    <scope>NUCLEOTIDE SEQUENCE</scope>
    <source>
        <strain evidence="2">CthWs11</strain>
    </source>
</reference>
<protein>
    <submittedName>
        <fullName evidence="2">Uncharacterized protein</fullName>
    </submittedName>
</protein>
<accession>A0A8S5VEG3</accession>
<sequence>MNDIEKKIEELKSEFLGKLEELKKEAETQKKQEEPKPWKPEVGEEYFTIVNSVDTVQYIYYGDGIDEVNIQSGNCFKTKKRTEQVAKKMRLLLRLEQLHDMLCPDYEPDWGSGEATYCLYYDHSSSRWAVDGWYDCNCRVNGAYFDTLENAEKVAEILNKELEKSK</sequence>
<feature type="coiled-coil region" evidence="1">
    <location>
        <begin position="1"/>
        <end position="32"/>
    </location>
</feature>
<organism evidence="2">
    <name type="scientific">Siphoviridae sp. cthWs11</name>
    <dbReference type="NCBI Taxonomy" id="2825616"/>
    <lineage>
        <taxon>Viruses</taxon>
        <taxon>Duplodnaviria</taxon>
        <taxon>Heunggongvirae</taxon>
        <taxon>Uroviricota</taxon>
        <taxon>Caudoviricetes</taxon>
    </lineage>
</organism>
<dbReference type="EMBL" id="BK016251">
    <property type="protein sequence ID" value="DAG05161.1"/>
    <property type="molecule type" value="Genomic_DNA"/>
</dbReference>
<evidence type="ECO:0000256" key="1">
    <source>
        <dbReference type="SAM" id="Coils"/>
    </source>
</evidence>
<name>A0A8S5VEG3_9CAUD</name>
<keyword evidence="1" id="KW-0175">Coiled coil</keyword>
<proteinExistence type="predicted"/>